<dbReference type="PROSITE" id="PS00758">
    <property type="entry name" value="ARGE_DAPE_CPG2_1"/>
    <property type="match status" value="1"/>
</dbReference>
<dbReference type="InterPro" id="IPR050072">
    <property type="entry name" value="Peptidase_M20A"/>
</dbReference>
<evidence type="ECO:0000256" key="4">
    <source>
        <dbReference type="ARBA" id="ARBA00022833"/>
    </source>
</evidence>
<dbReference type="PANTHER" id="PTHR43808:SF9">
    <property type="entry name" value="BLL0789 PROTEIN"/>
    <property type="match status" value="1"/>
</dbReference>
<sequence length="396" mass="42794">MSKILDYLKENQLSMTETLLALTRAESPSYSKIDVDYCGEVLRNEYTRLVGGNVDVIEKEEVGNQYKFSFGPDNGLKQVLIIGHMDTVWDVGARPIRQDGDILYGPGVFDMKGGLTITLWALKAIKETGAFLDRKITFLVTSDEEIGSSHSKELIEEEAVRSSVVFVPESSIGPDGAVKTERKGAGQFLLRIEGITAHAGINAWDGASATEELAYQILDLKKLADRGEGISVNVGVVQGGTRANVIAKEATAEIDVRITKKSQAKNLLDKILNRPTFVKGTKVHVEGVLERYPLERNEHVIELYEQLKEIANAHGYALGEGSSGGASDGNFTAGLGIPTIDGLGPIGDGAHAETEHVLLSNLPNRAALLAEIILKNAGNPKEEELYVHDGSNSQSV</sequence>
<dbReference type="SUPFAM" id="SSF53187">
    <property type="entry name" value="Zn-dependent exopeptidases"/>
    <property type="match status" value="1"/>
</dbReference>
<protein>
    <submittedName>
        <fullName evidence="7">M20 family peptidase</fullName>
    </submittedName>
</protein>
<evidence type="ECO:0000313" key="7">
    <source>
        <dbReference type="EMBL" id="RHW38038.1"/>
    </source>
</evidence>
<comment type="caution">
    <text evidence="7">The sequence shown here is derived from an EMBL/GenBank/DDBJ whole genome shotgun (WGS) entry which is preliminary data.</text>
</comment>
<dbReference type="Gene3D" id="3.40.630.10">
    <property type="entry name" value="Zn peptidases"/>
    <property type="match status" value="1"/>
</dbReference>
<evidence type="ECO:0000259" key="6">
    <source>
        <dbReference type="Pfam" id="PF07687"/>
    </source>
</evidence>
<dbReference type="OrthoDB" id="9783294at2"/>
<evidence type="ECO:0000313" key="8">
    <source>
        <dbReference type="Proteomes" id="UP000284416"/>
    </source>
</evidence>
<keyword evidence="8" id="KW-1185">Reference proteome</keyword>
<keyword evidence="2" id="KW-0479">Metal-binding</keyword>
<dbReference type="InterPro" id="IPR011650">
    <property type="entry name" value="Peptidase_M20_dimer"/>
</dbReference>
<comment type="cofactor">
    <cofactor evidence="1">
        <name>Zn(2+)</name>
        <dbReference type="ChEBI" id="CHEBI:29105"/>
    </cofactor>
</comment>
<accession>A0A417YRW1</accession>
<dbReference type="Pfam" id="PF07687">
    <property type="entry name" value="M20_dimer"/>
    <property type="match status" value="1"/>
</dbReference>
<keyword evidence="4" id="KW-0862">Zinc</keyword>
<dbReference type="GO" id="GO:0016787">
    <property type="term" value="F:hydrolase activity"/>
    <property type="evidence" value="ECO:0007669"/>
    <property type="project" value="UniProtKB-KW"/>
</dbReference>
<dbReference type="EMBL" id="QWEG01000009">
    <property type="protein sequence ID" value="RHW38038.1"/>
    <property type="molecule type" value="Genomic_DNA"/>
</dbReference>
<dbReference type="GO" id="GO:0046872">
    <property type="term" value="F:metal ion binding"/>
    <property type="evidence" value="ECO:0007669"/>
    <property type="project" value="UniProtKB-KW"/>
</dbReference>
<dbReference type="CDD" id="cd03885">
    <property type="entry name" value="M20_CPDG2"/>
    <property type="match status" value="1"/>
</dbReference>
<dbReference type="InterPro" id="IPR017150">
    <property type="entry name" value="Pept_M20_glutamate_carboxypep"/>
</dbReference>
<feature type="active site" description="Proton acceptor" evidence="5">
    <location>
        <position position="144"/>
    </location>
</feature>
<name>A0A417YRW1_9BACI</name>
<proteinExistence type="predicted"/>
<keyword evidence="3" id="KW-0378">Hydrolase</keyword>
<reference evidence="7 8" key="1">
    <citation type="journal article" date="2017" name="Int. J. Syst. Evol. Microbiol.">
        <title>Bacillus notoginsengisoli sp. nov., a novel bacterium isolated from the rhizosphere of Panax notoginseng.</title>
        <authorList>
            <person name="Zhang M.Y."/>
            <person name="Cheng J."/>
            <person name="Cai Y."/>
            <person name="Zhang T.Y."/>
            <person name="Wu Y.Y."/>
            <person name="Manikprabhu D."/>
            <person name="Li W.J."/>
            <person name="Zhang Y.X."/>
        </authorList>
    </citation>
    <scope>NUCLEOTIDE SEQUENCE [LARGE SCALE GENOMIC DNA]</scope>
    <source>
        <strain evidence="7 8">JCM 30743</strain>
    </source>
</reference>
<dbReference type="InterPro" id="IPR001261">
    <property type="entry name" value="ArgE/DapE_CS"/>
</dbReference>
<evidence type="ECO:0000256" key="5">
    <source>
        <dbReference type="PIRSR" id="PIRSR037238-1"/>
    </source>
</evidence>
<dbReference type="Proteomes" id="UP000284416">
    <property type="component" value="Unassembled WGS sequence"/>
</dbReference>
<dbReference type="InterPro" id="IPR036264">
    <property type="entry name" value="Bact_exopeptidase_dim_dom"/>
</dbReference>
<organism evidence="7 8">
    <name type="scientific">Neobacillus notoginsengisoli</name>
    <dbReference type="NCBI Taxonomy" id="1578198"/>
    <lineage>
        <taxon>Bacteria</taxon>
        <taxon>Bacillati</taxon>
        <taxon>Bacillota</taxon>
        <taxon>Bacilli</taxon>
        <taxon>Bacillales</taxon>
        <taxon>Bacillaceae</taxon>
        <taxon>Neobacillus</taxon>
    </lineage>
</organism>
<dbReference type="InterPro" id="IPR002933">
    <property type="entry name" value="Peptidase_M20"/>
</dbReference>
<dbReference type="PANTHER" id="PTHR43808">
    <property type="entry name" value="ACETYLORNITHINE DEACETYLASE"/>
    <property type="match status" value="1"/>
</dbReference>
<dbReference type="Gene3D" id="3.30.70.360">
    <property type="match status" value="1"/>
</dbReference>
<evidence type="ECO:0000256" key="2">
    <source>
        <dbReference type="ARBA" id="ARBA00022723"/>
    </source>
</evidence>
<evidence type="ECO:0000256" key="3">
    <source>
        <dbReference type="ARBA" id="ARBA00022801"/>
    </source>
</evidence>
<dbReference type="AlphaFoldDB" id="A0A417YRW1"/>
<evidence type="ECO:0000256" key="1">
    <source>
        <dbReference type="ARBA" id="ARBA00001947"/>
    </source>
</evidence>
<feature type="active site" evidence="5">
    <location>
        <position position="86"/>
    </location>
</feature>
<dbReference type="PIRSF" id="PIRSF037238">
    <property type="entry name" value="Carboxypeptidase_G2"/>
    <property type="match status" value="1"/>
</dbReference>
<feature type="domain" description="Peptidase M20 dimerisation" evidence="6">
    <location>
        <begin position="180"/>
        <end position="272"/>
    </location>
</feature>
<dbReference type="RefSeq" id="WP_118921703.1">
    <property type="nucleotide sequence ID" value="NZ_QWEG01000009.1"/>
</dbReference>
<gene>
    <name evidence="7" type="ORF">D1B31_14750</name>
</gene>
<dbReference type="Pfam" id="PF01546">
    <property type="entry name" value="Peptidase_M20"/>
    <property type="match status" value="1"/>
</dbReference>
<dbReference type="SUPFAM" id="SSF55031">
    <property type="entry name" value="Bacterial exopeptidase dimerisation domain"/>
    <property type="match status" value="1"/>
</dbReference>